<dbReference type="PANTHER" id="PTHR35174">
    <property type="entry name" value="BLL7171 PROTEIN-RELATED"/>
    <property type="match status" value="1"/>
</dbReference>
<proteinExistence type="inferred from homology"/>
<dbReference type="SUPFAM" id="SSF54909">
    <property type="entry name" value="Dimeric alpha+beta barrel"/>
    <property type="match status" value="1"/>
</dbReference>
<accession>A0ABS7QYC0</accession>
<name>A0ABS7QYC0_9ACTN</name>
<evidence type="ECO:0000313" key="4">
    <source>
        <dbReference type="Proteomes" id="UP001198565"/>
    </source>
</evidence>
<dbReference type="PANTHER" id="PTHR35174:SF1">
    <property type="entry name" value="BLL0086 PROTEIN"/>
    <property type="match status" value="1"/>
</dbReference>
<dbReference type="Pfam" id="PF03795">
    <property type="entry name" value="YCII"/>
    <property type="match status" value="1"/>
</dbReference>
<keyword evidence="4" id="KW-1185">Reference proteome</keyword>
<organism evidence="3 4">
    <name type="scientific">Streptantibioticus parmotrematis</name>
    <dbReference type="NCBI Taxonomy" id="2873249"/>
    <lineage>
        <taxon>Bacteria</taxon>
        <taxon>Bacillati</taxon>
        <taxon>Actinomycetota</taxon>
        <taxon>Actinomycetes</taxon>
        <taxon>Kitasatosporales</taxon>
        <taxon>Streptomycetaceae</taxon>
        <taxon>Streptantibioticus</taxon>
    </lineage>
</organism>
<dbReference type="InterPro" id="IPR011008">
    <property type="entry name" value="Dimeric_a/b-barrel"/>
</dbReference>
<evidence type="ECO:0000313" key="3">
    <source>
        <dbReference type="EMBL" id="MBY8888203.1"/>
    </source>
</evidence>
<evidence type="ECO:0000259" key="2">
    <source>
        <dbReference type="Pfam" id="PF03795"/>
    </source>
</evidence>
<reference evidence="3 4" key="1">
    <citation type="submission" date="2021-08" db="EMBL/GenBank/DDBJ databases">
        <title>Streptomyces sp. PTM05 isolated from lichen.</title>
        <authorList>
            <person name="Somphong A."/>
            <person name="Phongsopitanun W."/>
            <person name="Tanasupawat S."/>
        </authorList>
    </citation>
    <scope>NUCLEOTIDE SEQUENCE [LARGE SCALE GENOMIC DNA]</scope>
    <source>
        <strain evidence="3 4">Ptm05</strain>
    </source>
</reference>
<dbReference type="RefSeq" id="WP_222980935.1">
    <property type="nucleotide sequence ID" value="NZ_JAINVZ010000022.1"/>
</dbReference>
<sequence length="120" mass="13252">MRFMSLIRVNENGAPEGGPSPRMMEEMGKLLDEITKAGVMLDTAGLGRPEETVRVRSEHGKLTVTDGPFAESKEFIGGYAIMQTKSKEEAVEWAKRFAAVHDEGWDITCEVRQVEEPPAG</sequence>
<evidence type="ECO:0000256" key="1">
    <source>
        <dbReference type="ARBA" id="ARBA00007689"/>
    </source>
</evidence>
<gene>
    <name evidence="3" type="ORF">K7472_25680</name>
</gene>
<dbReference type="InterPro" id="IPR005545">
    <property type="entry name" value="YCII"/>
</dbReference>
<comment type="caution">
    <text evidence="3">The sequence shown here is derived from an EMBL/GenBank/DDBJ whole genome shotgun (WGS) entry which is preliminary data.</text>
</comment>
<dbReference type="EMBL" id="JAINVZ010000022">
    <property type="protein sequence ID" value="MBY8888203.1"/>
    <property type="molecule type" value="Genomic_DNA"/>
</dbReference>
<comment type="similarity">
    <text evidence="1">Belongs to the YciI family.</text>
</comment>
<protein>
    <submittedName>
        <fullName evidence="3">YciI family protein</fullName>
    </submittedName>
</protein>
<dbReference type="Proteomes" id="UP001198565">
    <property type="component" value="Unassembled WGS sequence"/>
</dbReference>
<feature type="domain" description="YCII-related" evidence="2">
    <location>
        <begin position="1"/>
        <end position="102"/>
    </location>
</feature>
<dbReference type="Gene3D" id="3.30.70.1060">
    <property type="entry name" value="Dimeric alpha+beta barrel"/>
    <property type="match status" value="1"/>
</dbReference>